<dbReference type="GO" id="GO:0016567">
    <property type="term" value="P:protein ubiquitination"/>
    <property type="evidence" value="ECO:0007669"/>
    <property type="project" value="UniProtKB-UniPathway"/>
</dbReference>
<dbReference type="PANTHER" id="PTHR23007:SF12">
    <property type="entry name" value="E3 UBIQUITIN-PROTEIN LIGASE CBL-C"/>
    <property type="match status" value="1"/>
</dbReference>
<dbReference type="AlphaFoldDB" id="A0A1S3GJ62"/>
<dbReference type="InterPro" id="IPR014741">
    <property type="entry name" value="Adaptor_Cbl_EF_hand-like"/>
</dbReference>
<dbReference type="SUPFAM" id="SSF55550">
    <property type="entry name" value="SH2 domain"/>
    <property type="match status" value="1"/>
</dbReference>
<evidence type="ECO:0000256" key="1">
    <source>
        <dbReference type="ARBA" id="ARBA00000900"/>
    </source>
</evidence>
<dbReference type="GO" id="GO:0008270">
    <property type="term" value="F:zinc ion binding"/>
    <property type="evidence" value="ECO:0007669"/>
    <property type="project" value="UniProtKB-KW"/>
</dbReference>
<organism evidence="12 13">
    <name type="scientific">Dipodomys ordii</name>
    <name type="common">Ord's kangaroo rat</name>
    <dbReference type="NCBI Taxonomy" id="10020"/>
    <lineage>
        <taxon>Eukaryota</taxon>
        <taxon>Metazoa</taxon>
        <taxon>Chordata</taxon>
        <taxon>Craniata</taxon>
        <taxon>Vertebrata</taxon>
        <taxon>Euteleostomi</taxon>
        <taxon>Mammalia</taxon>
        <taxon>Eutheria</taxon>
        <taxon>Euarchontoglires</taxon>
        <taxon>Glires</taxon>
        <taxon>Rodentia</taxon>
        <taxon>Castorimorpha</taxon>
        <taxon>Heteromyidae</taxon>
        <taxon>Dipodomyinae</taxon>
        <taxon>Dipodomys</taxon>
    </lineage>
</organism>
<comment type="function">
    <text evidence="7">E3 ubiquitin-protein ligase which accepts ubiquitin from specific E2 ubiquitin-conjugating enzymes, and transfers it to substrates, generally promoting their degradation by the proteasome.</text>
</comment>
<feature type="domain" description="RING-type" evidence="10">
    <location>
        <begin position="236"/>
        <end position="275"/>
    </location>
</feature>
<evidence type="ECO:0000259" key="10">
    <source>
        <dbReference type="PROSITE" id="PS50089"/>
    </source>
</evidence>
<dbReference type="Gene3D" id="1.20.930.20">
    <property type="entry name" value="Adaptor protein Cbl, N-terminal domain"/>
    <property type="match status" value="1"/>
</dbReference>
<dbReference type="GO" id="GO:0005509">
    <property type="term" value="F:calcium ion binding"/>
    <property type="evidence" value="ECO:0007669"/>
    <property type="project" value="UniProtKB-UniRule"/>
</dbReference>
<comment type="domain">
    <text evidence="7">The N-terminus is composed of the phosphotyrosine binding (PTB) domain, a short linker region and the RING-type zinc finger. The PTB domain, which is also called TKB (tyrosine kinase binding) domain, is composed of three different subdomains: a four-helix bundle (4H), a calcium-binding EF hand and a divergent SH2 domain.</text>
</comment>
<dbReference type="FunCoup" id="A0A1S3GJ62">
    <property type="interactions" value="347"/>
</dbReference>
<dbReference type="Gene3D" id="3.30.505.10">
    <property type="entry name" value="SH2 domain"/>
    <property type="match status" value="1"/>
</dbReference>
<evidence type="ECO:0000256" key="9">
    <source>
        <dbReference type="SAM" id="SignalP"/>
    </source>
</evidence>
<dbReference type="InterPro" id="IPR003153">
    <property type="entry name" value="Adaptor_Cbl_N_hlx"/>
</dbReference>
<dbReference type="OrthoDB" id="7237699at2759"/>
<dbReference type="GO" id="GO:0001784">
    <property type="term" value="F:phosphotyrosine residue binding"/>
    <property type="evidence" value="ECO:0007669"/>
    <property type="project" value="UniProtKB-UniRule"/>
</dbReference>
<dbReference type="SUPFAM" id="SSF47473">
    <property type="entry name" value="EF-hand"/>
    <property type="match status" value="1"/>
</dbReference>
<dbReference type="GO" id="GO:0061630">
    <property type="term" value="F:ubiquitin protein ligase activity"/>
    <property type="evidence" value="ECO:0007669"/>
    <property type="project" value="UniProtKB-EC"/>
</dbReference>
<feature type="domain" description="Cbl-PTB" evidence="11">
    <location>
        <begin position="1"/>
        <end position="212"/>
    </location>
</feature>
<comment type="catalytic activity">
    <reaction evidence="1 7">
        <text>S-ubiquitinyl-[E2 ubiquitin-conjugating enzyme]-L-cysteine + [acceptor protein]-L-lysine = [E2 ubiquitin-conjugating enzyme]-L-cysteine + N(6)-ubiquitinyl-[acceptor protein]-L-lysine.</text>
        <dbReference type="EC" id="2.3.2.27"/>
    </reaction>
</comment>
<dbReference type="Pfam" id="PF02762">
    <property type="entry name" value="Cbl_N3"/>
    <property type="match status" value="1"/>
</dbReference>
<dbReference type="PROSITE" id="PS50089">
    <property type="entry name" value="ZF_RING_2"/>
    <property type="match status" value="1"/>
</dbReference>
<evidence type="ECO:0000256" key="7">
    <source>
        <dbReference type="RuleBase" id="RU367001"/>
    </source>
</evidence>
<dbReference type="KEGG" id="dord:105998002"/>
<dbReference type="RefSeq" id="XP_012888052.1">
    <property type="nucleotide sequence ID" value="XM_013032598.1"/>
</dbReference>
<dbReference type="PROSITE" id="PS00518">
    <property type="entry name" value="ZF_RING_1"/>
    <property type="match status" value="1"/>
</dbReference>
<dbReference type="InterPro" id="IPR036537">
    <property type="entry name" value="Adaptor_Cbl_N_dom_sf"/>
</dbReference>
<dbReference type="GO" id="GO:0005886">
    <property type="term" value="C:plasma membrane"/>
    <property type="evidence" value="ECO:0007669"/>
    <property type="project" value="TreeGrafter"/>
</dbReference>
<evidence type="ECO:0000256" key="5">
    <source>
        <dbReference type="ARBA" id="ARBA00022837"/>
    </source>
</evidence>
<evidence type="ECO:0000313" key="12">
    <source>
        <dbReference type="Proteomes" id="UP000081671"/>
    </source>
</evidence>
<dbReference type="Pfam" id="PF02262">
    <property type="entry name" value="Cbl_N"/>
    <property type="match status" value="1"/>
</dbReference>
<evidence type="ECO:0000256" key="3">
    <source>
        <dbReference type="ARBA" id="ARBA00022771"/>
    </source>
</evidence>
<dbReference type="InterPro" id="IPR001841">
    <property type="entry name" value="Znf_RING"/>
</dbReference>
<dbReference type="SUPFAM" id="SSF47668">
    <property type="entry name" value="N-terminal domain of cbl (N-cbl)"/>
    <property type="match status" value="1"/>
</dbReference>
<dbReference type="Pfam" id="PF02761">
    <property type="entry name" value="Cbl_N2"/>
    <property type="match status" value="1"/>
</dbReference>
<dbReference type="GO" id="GO:0017124">
    <property type="term" value="F:SH3 domain binding"/>
    <property type="evidence" value="ECO:0007669"/>
    <property type="project" value="TreeGrafter"/>
</dbReference>
<dbReference type="InterPro" id="IPR024159">
    <property type="entry name" value="Cbl_PTB"/>
</dbReference>
<keyword evidence="7" id="KW-0808">Transferase</keyword>
<evidence type="ECO:0000256" key="4">
    <source>
        <dbReference type="ARBA" id="ARBA00022833"/>
    </source>
</evidence>
<dbReference type="InterPro" id="IPR013083">
    <property type="entry name" value="Znf_RING/FYVE/PHD"/>
</dbReference>
<gene>
    <name evidence="13" type="primary">Cblc</name>
</gene>
<dbReference type="GO" id="GO:0007166">
    <property type="term" value="P:cell surface receptor signaling pathway"/>
    <property type="evidence" value="ECO:0007669"/>
    <property type="project" value="InterPro"/>
</dbReference>
<keyword evidence="9" id="KW-0732">Signal</keyword>
<dbReference type="InterPro" id="IPR036860">
    <property type="entry name" value="SH2_dom_sf"/>
</dbReference>
<keyword evidence="7" id="KW-0833">Ubl conjugation pathway</keyword>
<dbReference type="SMART" id="SM00184">
    <property type="entry name" value="RING"/>
    <property type="match status" value="1"/>
</dbReference>
<dbReference type="PANTHER" id="PTHR23007">
    <property type="entry name" value="CBL"/>
    <property type="match status" value="1"/>
</dbReference>
<feature type="signal peptide" evidence="9">
    <location>
        <begin position="1"/>
        <end position="24"/>
    </location>
</feature>
<dbReference type="SUPFAM" id="SSF57850">
    <property type="entry name" value="RING/U-box"/>
    <property type="match status" value="1"/>
</dbReference>
<dbReference type="UniPathway" id="UPA00143"/>
<dbReference type="CDD" id="cd09920">
    <property type="entry name" value="SH2_Cbl-b_TKB"/>
    <property type="match status" value="1"/>
</dbReference>
<dbReference type="InParanoid" id="A0A1S3GJ62"/>
<dbReference type="Pfam" id="PF13920">
    <property type="entry name" value="zf-C3HC4_3"/>
    <property type="match status" value="1"/>
</dbReference>
<feature type="region of interest" description="Disordered" evidence="8">
    <location>
        <begin position="350"/>
        <end position="370"/>
    </location>
</feature>
<dbReference type="Gene3D" id="3.30.40.10">
    <property type="entry name" value="Zinc/RING finger domain, C3HC4 (zinc finger)"/>
    <property type="match status" value="1"/>
</dbReference>
<proteinExistence type="predicted"/>
<dbReference type="Gene3D" id="1.10.238.10">
    <property type="entry name" value="EF-hand"/>
    <property type="match status" value="1"/>
</dbReference>
<dbReference type="InterPro" id="IPR017907">
    <property type="entry name" value="Znf_RING_CS"/>
</dbReference>
<evidence type="ECO:0000256" key="8">
    <source>
        <dbReference type="SAM" id="MobiDB-lite"/>
    </source>
</evidence>
<keyword evidence="5 7" id="KW-0106">Calcium</keyword>
<keyword evidence="12" id="KW-1185">Reference proteome</keyword>
<dbReference type="PROSITE" id="PS51506">
    <property type="entry name" value="CBL_PTB"/>
    <property type="match status" value="1"/>
</dbReference>
<dbReference type="FunFam" id="1.10.238.10:FF:000182">
    <property type="entry name" value="E3 ubiquitin-protein ligase CBL-C"/>
    <property type="match status" value="1"/>
</dbReference>
<dbReference type="GeneID" id="105998002"/>
<dbReference type="InterPro" id="IPR014742">
    <property type="entry name" value="Adaptor_Cbl_SH2-like"/>
</dbReference>
<dbReference type="Proteomes" id="UP000081671">
    <property type="component" value="Unplaced"/>
</dbReference>
<keyword evidence="3 6" id="KW-0863">Zinc-finger</keyword>
<keyword evidence="4 7" id="KW-0862">Zinc</keyword>
<evidence type="ECO:0000259" key="11">
    <source>
        <dbReference type="PROSITE" id="PS51506"/>
    </source>
</evidence>
<evidence type="ECO:0000256" key="2">
    <source>
        <dbReference type="ARBA" id="ARBA00022723"/>
    </source>
</evidence>
<evidence type="ECO:0000313" key="13">
    <source>
        <dbReference type="RefSeq" id="XP_012888052.1"/>
    </source>
</evidence>
<dbReference type="InterPro" id="IPR024162">
    <property type="entry name" value="Adaptor_Cbl"/>
</dbReference>
<keyword evidence="2 7" id="KW-0479">Metal-binding</keyword>
<feature type="chain" id="PRO_5010222725" description="E3 ubiquitin-protein ligase CBL" evidence="9">
    <location>
        <begin position="25"/>
        <end position="370"/>
    </location>
</feature>
<evidence type="ECO:0000256" key="6">
    <source>
        <dbReference type="PROSITE-ProRule" id="PRU00175"/>
    </source>
</evidence>
<dbReference type="GO" id="GO:0045121">
    <property type="term" value="C:membrane raft"/>
    <property type="evidence" value="ECO:0007669"/>
    <property type="project" value="TreeGrafter"/>
</dbReference>
<reference evidence="13" key="1">
    <citation type="submission" date="2025-08" db="UniProtKB">
        <authorList>
            <consortium name="RefSeq"/>
        </authorList>
    </citation>
    <scope>IDENTIFICATION</scope>
    <source>
        <tissue evidence="13">Kidney</tissue>
    </source>
</reference>
<dbReference type="CTD" id="23624"/>
<dbReference type="EC" id="2.3.2.27" evidence="7"/>
<comment type="pathway">
    <text evidence="7">Protein modification; protein ubiquitination.</text>
</comment>
<sequence length="370" mass="41255">MPNPNVHFLRQLAKLALIFSHMHAELGTLFPGGKYHGHLYQLTKAPAHTFWRSCCGARCVVPWAEFQSLLDTCHPVEAGPTAQALRSTMDLTCSGHVSIFEFDIFTRLFQPWPTLLKNWQLLAVNHPGYMAFLTYDEVQARLQSCRDKPGSYIFRPSCTRLGQWAIGYVSSGGSILQIIPSNKPLFQVLLEGQKDGLTAATQQVAVKHLECHRAPSTRGREQLRLYLAMDSTFELCKICAERDKDVRLEPCGHLLCSRCLTTWEHTDSHTCPFCRGQIRGREAVSICQAQGGARAWTSAPDGLGEEEEEPGQVSPPPLPPRRPRSWLEVAPLVLPKLRAPLPLPRIKTMASAPWDATPRPQASEEATESS</sequence>
<dbReference type="InterPro" id="IPR011992">
    <property type="entry name" value="EF-hand-dom_pair"/>
</dbReference>
<dbReference type="GO" id="GO:0023051">
    <property type="term" value="P:regulation of signaling"/>
    <property type="evidence" value="ECO:0007669"/>
    <property type="project" value="InterPro"/>
</dbReference>
<name>A0A1S3GJ62_DIPOR</name>
<feature type="region of interest" description="Disordered" evidence="8">
    <location>
        <begin position="295"/>
        <end position="324"/>
    </location>
</feature>
<accession>A0A1S3GJ62</accession>
<dbReference type="GO" id="GO:0030971">
    <property type="term" value="F:receptor tyrosine kinase binding"/>
    <property type="evidence" value="ECO:0007669"/>
    <property type="project" value="TreeGrafter"/>
</dbReference>
<protein>
    <recommendedName>
        <fullName evidence="7">E3 ubiquitin-protein ligase CBL</fullName>
        <ecNumber evidence="7">2.3.2.27</ecNumber>
    </recommendedName>
</protein>